<name>A0A2V2NHC5_9EURY</name>
<dbReference type="EMBL" id="QGMY01000001">
    <property type="protein sequence ID" value="PWR74733.1"/>
    <property type="molecule type" value="Genomic_DNA"/>
</dbReference>
<evidence type="ECO:0000256" key="8">
    <source>
        <dbReference type="ARBA" id="ARBA00023229"/>
    </source>
</evidence>
<evidence type="ECO:0000256" key="1">
    <source>
        <dbReference type="ARBA" id="ARBA00004826"/>
    </source>
</evidence>
<comment type="pathway">
    <text evidence="1">Isoprenoid biosynthesis; dimethylallyl diphosphate biosynthesis; dimethylallyl diphosphate from isopentenyl diphosphate: step 1/1.</text>
</comment>
<dbReference type="EC" id="5.3.3.2" evidence="3"/>
<organism evidence="11 12">
    <name type="scientific">Methanospirillum lacunae</name>
    <dbReference type="NCBI Taxonomy" id="668570"/>
    <lineage>
        <taxon>Archaea</taxon>
        <taxon>Methanobacteriati</taxon>
        <taxon>Methanobacteriota</taxon>
        <taxon>Stenosarchaea group</taxon>
        <taxon>Methanomicrobia</taxon>
        <taxon>Methanomicrobiales</taxon>
        <taxon>Methanospirillaceae</taxon>
        <taxon>Methanospirillum</taxon>
    </lineage>
</organism>
<evidence type="ECO:0000256" key="7">
    <source>
        <dbReference type="ARBA" id="ARBA00023211"/>
    </source>
</evidence>
<keyword evidence="7" id="KW-0464">Manganese</keyword>
<dbReference type="NCBIfam" id="NF002995">
    <property type="entry name" value="PRK03759.1"/>
    <property type="match status" value="1"/>
</dbReference>
<dbReference type="GO" id="GO:0005737">
    <property type="term" value="C:cytoplasm"/>
    <property type="evidence" value="ECO:0007669"/>
    <property type="project" value="TreeGrafter"/>
</dbReference>
<evidence type="ECO:0000313" key="12">
    <source>
        <dbReference type="Proteomes" id="UP000245657"/>
    </source>
</evidence>
<dbReference type="SUPFAM" id="SSF55811">
    <property type="entry name" value="Nudix"/>
    <property type="match status" value="1"/>
</dbReference>
<keyword evidence="12" id="KW-1185">Reference proteome</keyword>
<dbReference type="CDD" id="cd02885">
    <property type="entry name" value="NUDIX_IPP_Isomerase"/>
    <property type="match status" value="1"/>
</dbReference>
<dbReference type="AlphaFoldDB" id="A0A2V2NHC5"/>
<reference evidence="11 12" key="1">
    <citation type="submission" date="2018-05" db="EMBL/GenBank/DDBJ databases">
        <title>Draft genome of Methanospirillum lacunae Ki8-1.</title>
        <authorList>
            <person name="Dueholm M.S."/>
            <person name="Nielsen P.H."/>
            <person name="Bakmann L.F."/>
            <person name="Otzen D.E."/>
        </authorList>
    </citation>
    <scope>NUCLEOTIDE SEQUENCE [LARGE SCALE GENOMIC DNA]</scope>
    <source>
        <strain evidence="11 12">Ki8-1</strain>
    </source>
</reference>
<dbReference type="InterPro" id="IPR000086">
    <property type="entry name" value="NUDIX_hydrolase_dom"/>
</dbReference>
<keyword evidence="8" id="KW-0414">Isoprene biosynthesis</keyword>
<evidence type="ECO:0000313" key="11">
    <source>
        <dbReference type="EMBL" id="PWR74733.1"/>
    </source>
</evidence>
<proteinExistence type="inferred from homology"/>
<evidence type="ECO:0000256" key="6">
    <source>
        <dbReference type="ARBA" id="ARBA00022842"/>
    </source>
</evidence>
<feature type="domain" description="Nudix hydrolase" evidence="10">
    <location>
        <begin position="28"/>
        <end position="160"/>
    </location>
</feature>
<evidence type="ECO:0000259" key="10">
    <source>
        <dbReference type="PROSITE" id="PS51462"/>
    </source>
</evidence>
<comment type="similarity">
    <text evidence="2">Belongs to the IPP isomerase type 1 family.</text>
</comment>
<comment type="caution">
    <text evidence="11">The sequence shown here is derived from an EMBL/GenBank/DDBJ whole genome shotgun (WGS) entry which is preliminary data.</text>
</comment>
<dbReference type="PANTHER" id="PTHR10885:SF0">
    <property type="entry name" value="ISOPENTENYL-DIPHOSPHATE DELTA-ISOMERASE"/>
    <property type="match status" value="1"/>
</dbReference>
<evidence type="ECO:0000256" key="4">
    <source>
        <dbReference type="ARBA" id="ARBA00022490"/>
    </source>
</evidence>
<accession>A0A2V2NHC5</accession>
<dbReference type="PIRSF" id="PIRSF018427">
    <property type="entry name" value="Isopntndiph_ism"/>
    <property type="match status" value="1"/>
</dbReference>
<dbReference type="GO" id="GO:0050992">
    <property type="term" value="P:dimethylallyl diphosphate biosynthetic process"/>
    <property type="evidence" value="ECO:0007669"/>
    <property type="project" value="UniProtKB-UniPathway"/>
</dbReference>
<dbReference type="GeneID" id="97548834"/>
<dbReference type="UniPathway" id="UPA00059">
    <property type="reaction ID" value="UER00104"/>
</dbReference>
<dbReference type="HAMAP" id="MF_00202">
    <property type="entry name" value="Idi"/>
    <property type="match status" value="1"/>
</dbReference>
<dbReference type="InterPro" id="IPR056375">
    <property type="entry name" value="Idi_bact"/>
</dbReference>
<evidence type="ECO:0000256" key="3">
    <source>
        <dbReference type="ARBA" id="ARBA00012057"/>
    </source>
</evidence>
<evidence type="ECO:0000256" key="9">
    <source>
        <dbReference type="ARBA" id="ARBA00023235"/>
    </source>
</evidence>
<sequence>MTEMLILVDRHDTEIGYAEKMQIHREGKIHRAFSIIIYNSQGEMLLQKRASSKYHSGGLWTNACCGHPRAGEDLLSSAHRRLNEEMGFECILKPLFNFLYVAHLDNQMIEHEFDHVLIGGYDGCIHPDPNEAEDYQWISVPRIYEGIVLNPEVYTIWFVILMNKLKNHRISTKL</sequence>
<gene>
    <name evidence="11" type="ORF">DK846_00340</name>
</gene>
<dbReference type="InterPro" id="IPR011876">
    <property type="entry name" value="IsopentenylPP_isomerase_typ1"/>
</dbReference>
<dbReference type="Proteomes" id="UP000245657">
    <property type="component" value="Unassembled WGS sequence"/>
</dbReference>
<dbReference type="GO" id="GO:0009240">
    <property type="term" value="P:isopentenyl diphosphate biosynthetic process"/>
    <property type="evidence" value="ECO:0007669"/>
    <property type="project" value="TreeGrafter"/>
</dbReference>
<dbReference type="GO" id="GO:0046872">
    <property type="term" value="F:metal ion binding"/>
    <property type="evidence" value="ECO:0007669"/>
    <property type="project" value="UniProtKB-KW"/>
</dbReference>
<dbReference type="NCBIfam" id="TIGR02150">
    <property type="entry name" value="IPP_isom_1"/>
    <property type="match status" value="1"/>
</dbReference>
<keyword evidence="9 11" id="KW-0413">Isomerase</keyword>
<dbReference type="Gene3D" id="3.90.79.10">
    <property type="entry name" value="Nucleoside Triphosphate Pyrophosphohydrolase"/>
    <property type="match status" value="1"/>
</dbReference>
<evidence type="ECO:0000256" key="5">
    <source>
        <dbReference type="ARBA" id="ARBA00022723"/>
    </source>
</evidence>
<dbReference type="InterPro" id="IPR015797">
    <property type="entry name" value="NUDIX_hydrolase-like_dom_sf"/>
</dbReference>
<keyword evidence="5" id="KW-0479">Metal-binding</keyword>
<dbReference type="RefSeq" id="WP_109966933.1">
    <property type="nucleotide sequence ID" value="NZ_CP176093.1"/>
</dbReference>
<dbReference type="PANTHER" id="PTHR10885">
    <property type="entry name" value="ISOPENTENYL-DIPHOSPHATE DELTA-ISOMERASE"/>
    <property type="match status" value="1"/>
</dbReference>
<keyword evidence="6" id="KW-0460">Magnesium</keyword>
<protein>
    <recommendedName>
        <fullName evidence="3">isopentenyl-diphosphate Delta-isomerase</fullName>
        <ecNumber evidence="3">5.3.3.2</ecNumber>
    </recommendedName>
</protein>
<dbReference type="GO" id="GO:0004452">
    <property type="term" value="F:isopentenyl-diphosphate delta-isomerase activity"/>
    <property type="evidence" value="ECO:0007669"/>
    <property type="project" value="UniProtKB-EC"/>
</dbReference>
<keyword evidence="4" id="KW-0963">Cytoplasm</keyword>
<evidence type="ECO:0000256" key="2">
    <source>
        <dbReference type="ARBA" id="ARBA00007579"/>
    </source>
</evidence>
<dbReference type="Pfam" id="PF00293">
    <property type="entry name" value="NUDIX"/>
    <property type="match status" value="1"/>
</dbReference>
<dbReference type="OrthoDB" id="4234at2157"/>
<dbReference type="PROSITE" id="PS51462">
    <property type="entry name" value="NUDIX"/>
    <property type="match status" value="1"/>
</dbReference>